<feature type="non-terminal residue" evidence="2">
    <location>
        <position position="1"/>
    </location>
</feature>
<evidence type="ECO:0000256" key="1">
    <source>
        <dbReference type="SAM" id="MobiDB-lite"/>
    </source>
</evidence>
<evidence type="ECO:0000313" key="2">
    <source>
        <dbReference type="EMBL" id="KAJ2936867.1"/>
    </source>
</evidence>
<dbReference type="EMBL" id="JANBPK010000013">
    <property type="protein sequence ID" value="KAJ2936867.1"/>
    <property type="molecule type" value="Genomic_DNA"/>
</dbReference>
<evidence type="ECO:0000313" key="3">
    <source>
        <dbReference type="Proteomes" id="UP001140091"/>
    </source>
</evidence>
<reference evidence="2" key="1">
    <citation type="submission" date="2022-06" db="EMBL/GenBank/DDBJ databases">
        <title>Genome Sequence of Candolleomyces eurysporus.</title>
        <authorList>
            <person name="Buettner E."/>
        </authorList>
    </citation>
    <scope>NUCLEOTIDE SEQUENCE</scope>
    <source>
        <strain evidence="2">VTCC 930004</strain>
    </source>
</reference>
<protein>
    <submittedName>
        <fullName evidence="2">Uncharacterized protein</fullName>
    </submittedName>
</protein>
<dbReference type="Proteomes" id="UP001140091">
    <property type="component" value="Unassembled WGS sequence"/>
</dbReference>
<accession>A0A9W8JM11</accession>
<feature type="compositionally biased region" description="Polar residues" evidence="1">
    <location>
        <begin position="177"/>
        <end position="187"/>
    </location>
</feature>
<organism evidence="2 3">
    <name type="scientific">Candolleomyces eurysporus</name>
    <dbReference type="NCBI Taxonomy" id="2828524"/>
    <lineage>
        <taxon>Eukaryota</taxon>
        <taxon>Fungi</taxon>
        <taxon>Dikarya</taxon>
        <taxon>Basidiomycota</taxon>
        <taxon>Agaricomycotina</taxon>
        <taxon>Agaricomycetes</taxon>
        <taxon>Agaricomycetidae</taxon>
        <taxon>Agaricales</taxon>
        <taxon>Agaricineae</taxon>
        <taxon>Psathyrellaceae</taxon>
        <taxon>Candolleomyces</taxon>
    </lineage>
</organism>
<dbReference type="AlphaFoldDB" id="A0A9W8JM11"/>
<feature type="compositionally biased region" description="Basic residues" evidence="1">
    <location>
        <begin position="260"/>
        <end position="270"/>
    </location>
</feature>
<name>A0A9W8JM11_9AGAR</name>
<feature type="region of interest" description="Disordered" evidence="1">
    <location>
        <begin position="131"/>
        <end position="291"/>
    </location>
</feature>
<comment type="caution">
    <text evidence="2">The sequence shown here is derived from an EMBL/GenBank/DDBJ whole genome shotgun (WGS) entry which is preliminary data.</text>
</comment>
<sequence>MASRGKNWASKEQRAWLKARVKPYEACIPTRKYESFWKTLYAEWQVDFPMVEELFPGRKFESLSDSEKDQFKAEWTFRRKHPREAGRVRFKSLQFGEPEDSPTLVTYWRDYDRVYGEKVAEYYAEHVLRDTTLEETMGQEVGDSDEDDEDDEDQEGGEDSSDDEEPVILEKEPTASKKANMSGSGTKKVSARPKKSDAATKKSGKSSTVSGDYIKSKGGQTSSEASGGAEEVDSTSSEVSGGAEEVANSGSAKPGDKQQKPRPRPIKKPTKSNIPSNPIPPARPSEFERRL</sequence>
<keyword evidence="3" id="KW-1185">Reference proteome</keyword>
<feature type="compositionally biased region" description="Acidic residues" evidence="1">
    <location>
        <begin position="142"/>
        <end position="167"/>
    </location>
</feature>
<dbReference type="OrthoDB" id="10529680at2759"/>
<gene>
    <name evidence="2" type="ORF">H1R20_g223</name>
</gene>
<proteinExistence type="predicted"/>